<dbReference type="PANTHER" id="PTHR43547:SF2">
    <property type="entry name" value="HYBRID SIGNAL TRANSDUCTION HISTIDINE KINASE C"/>
    <property type="match status" value="1"/>
</dbReference>
<organism evidence="4 5">
    <name type="scientific">Croceivirga radicis</name>
    <dbReference type="NCBI Taxonomy" id="1929488"/>
    <lineage>
        <taxon>Bacteria</taxon>
        <taxon>Pseudomonadati</taxon>
        <taxon>Bacteroidota</taxon>
        <taxon>Flavobacteriia</taxon>
        <taxon>Flavobacteriales</taxon>
        <taxon>Flavobacteriaceae</taxon>
        <taxon>Croceivirga</taxon>
    </lineage>
</organism>
<dbReference type="InterPro" id="IPR005467">
    <property type="entry name" value="His_kinase_dom"/>
</dbReference>
<proteinExistence type="predicted"/>
<keyword evidence="2" id="KW-0472">Membrane</keyword>
<dbReference type="Gene3D" id="1.25.40.10">
    <property type="entry name" value="Tetratricopeptide repeat domain"/>
    <property type="match status" value="2"/>
</dbReference>
<dbReference type="Proteomes" id="UP000191680">
    <property type="component" value="Unassembled WGS sequence"/>
</dbReference>
<evidence type="ECO:0000256" key="2">
    <source>
        <dbReference type="SAM" id="Phobius"/>
    </source>
</evidence>
<dbReference type="Pfam" id="PF02518">
    <property type="entry name" value="HATPase_c"/>
    <property type="match status" value="1"/>
</dbReference>
<feature type="domain" description="Histidine kinase" evidence="3">
    <location>
        <begin position="454"/>
        <end position="668"/>
    </location>
</feature>
<keyword evidence="5" id="KW-1185">Reference proteome</keyword>
<comment type="caution">
    <text evidence="4">The sequence shown here is derived from an EMBL/GenBank/DDBJ whole genome shotgun (WGS) entry which is preliminary data.</text>
</comment>
<keyword evidence="2" id="KW-0812">Transmembrane</keyword>
<dbReference type="SUPFAM" id="SSF55874">
    <property type="entry name" value="ATPase domain of HSP90 chaperone/DNA topoisomerase II/histidine kinase"/>
    <property type="match status" value="1"/>
</dbReference>
<dbReference type="InterPro" id="IPR003594">
    <property type="entry name" value="HATPase_dom"/>
</dbReference>
<accession>A0A1V6LS43</accession>
<evidence type="ECO:0000313" key="4">
    <source>
        <dbReference type="EMBL" id="OQD43010.1"/>
    </source>
</evidence>
<dbReference type="OrthoDB" id="9781208at2"/>
<dbReference type="GO" id="GO:0000155">
    <property type="term" value="F:phosphorelay sensor kinase activity"/>
    <property type="evidence" value="ECO:0007669"/>
    <property type="project" value="InterPro"/>
</dbReference>
<name>A0A1V6LS43_9FLAO</name>
<dbReference type="InterPro" id="IPR019734">
    <property type="entry name" value="TPR_rpt"/>
</dbReference>
<evidence type="ECO:0000313" key="5">
    <source>
        <dbReference type="Proteomes" id="UP000191680"/>
    </source>
</evidence>
<dbReference type="Gene3D" id="3.30.565.10">
    <property type="entry name" value="Histidine kinase-like ATPase, C-terminal domain"/>
    <property type="match status" value="1"/>
</dbReference>
<keyword evidence="1" id="KW-0597">Phosphoprotein</keyword>
<dbReference type="SUPFAM" id="SSF47384">
    <property type="entry name" value="Homodimeric domain of signal transducing histidine kinase"/>
    <property type="match status" value="1"/>
</dbReference>
<dbReference type="EMBL" id="MTBC01000004">
    <property type="protein sequence ID" value="OQD43010.1"/>
    <property type="molecule type" value="Genomic_DNA"/>
</dbReference>
<keyword evidence="2" id="KW-1133">Transmembrane helix</keyword>
<reference evidence="4 5" key="1">
    <citation type="submission" date="2016-12" db="EMBL/GenBank/DDBJ databases">
        <authorList>
            <person name="Song W.-J."/>
            <person name="Kurnit D.M."/>
        </authorList>
    </citation>
    <scope>NUCLEOTIDE SEQUENCE [LARGE SCALE GENOMIC DNA]</scope>
    <source>
        <strain evidence="4 5">HSG9</strain>
    </source>
</reference>
<protein>
    <recommendedName>
        <fullName evidence="3">Histidine kinase domain-containing protein</fullName>
    </recommendedName>
</protein>
<gene>
    <name evidence="4" type="ORF">BUL40_07915</name>
</gene>
<dbReference type="InterPro" id="IPR036097">
    <property type="entry name" value="HisK_dim/P_sf"/>
</dbReference>
<dbReference type="AlphaFoldDB" id="A0A1V6LS43"/>
<evidence type="ECO:0000256" key="1">
    <source>
        <dbReference type="ARBA" id="ARBA00022553"/>
    </source>
</evidence>
<dbReference type="InterPro" id="IPR011990">
    <property type="entry name" value="TPR-like_helical_dom_sf"/>
</dbReference>
<dbReference type="SUPFAM" id="SSF48452">
    <property type="entry name" value="TPR-like"/>
    <property type="match status" value="2"/>
</dbReference>
<dbReference type="SMART" id="SM00387">
    <property type="entry name" value="HATPase_c"/>
    <property type="match status" value="1"/>
</dbReference>
<dbReference type="SMART" id="SM00028">
    <property type="entry name" value="TPR"/>
    <property type="match status" value="3"/>
</dbReference>
<sequence>MLLRNCFIPFTTNKLWRRIVFTNFLLTSFLLLGQEKYRDSIRLKLKSIEVTTNDSLYISTLNEYARTFIQENNDSLLFYAELLGEKSRASHNILGQAMSFLNKGTAFATVGKFKEAEIELTKALRFGKTTNNGIILLKIYNAIALNNFLLKDYTKAFTYAQEGLYLAKKENNKEMIVLFNMNIGAIFGILEDNDVALPYFKEALKFADEPSQEFTKAMVNTNMARLYEKIDSLEIASNIVDLATSTMKQLGAKSWLSYNYITNAHIALKRDSLDKAADYLEKSNRLSKELEDNELLAENYLALSRLAIANSQLSIAKEHAKTAMVYAESANSIANRITGEKLLYQIALEQNDTKAALTHLESYQKLSELQIETNVHSKLLLLEATSRFQKDKQLVVETRTQQEEEQSNTLVIVGIILFCLLLLLFFGFWNHKRKIEENKKLDHVVNEKQKIFSIIGHDLTSPLNTLQQSIELYKSKYITEEDLRNTLDRMKGGINHSSFTLKNMQYWAKSQIGELKPDPTEINLEDILLQCISHFKSQIDEKNIELEYELARHYVVFDKEHLIVVLENLISNAIKFTPTSGKISLKIKTNNSNVIFSICDKGVGISATTIKEIREAEMVNPYPGTNLEKGTGIGLKTALILIDLNKTKYTIDSKINKGTCISLLFNAI</sequence>
<evidence type="ECO:0000259" key="3">
    <source>
        <dbReference type="PROSITE" id="PS50109"/>
    </source>
</evidence>
<dbReference type="CDD" id="cd00075">
    <property type="entry name" value="HATPase"/>
    <property type="match status" value="1"/>
</dbReference>
<dbReference type="InterPro" id="IPR036890">
    <property type="entry name" value="HATPase_C_sf"/>
</dbReference>
<dbReference type="PROSITE" id="PS50109">
    <property type="entry name" value="HIS_KIN"/>
    <property type="match status" value="1"/>
</dbReference>
<feature type="transmembrane region" description="Helical" evidence="2">
    <location>
        <begin position="409"/>
        <end position="429"/>
    </location>
</feature>
<dbReference type="PANTHER" id="PTHR43547">
    <property type="entry name" value="TWO-COMPONENT HISTIDINE KINASE"/>
    <property type="match status" value="1"/>
</dbReference>